<protein>
    <submittedName>
        <fullName evidence="7">Nucleoside ABC transporter membrane protein</fullName>
    </submittedName>
</protein>
<evidence type="ECO:0000256" key="5">
    <source>
        <dbReference type="ARBA" id="ARBA00023136"/>
    </source>
</evidence>
<dbReference type="STRING" id="633147.Olsu_0193"/>
<keyword evidence="4 6" id="KW-1133">Transmembrane helix</keyword>
<evidence type="ECO:0000313" key="7">
    <source>
        <dbReference type="EMBL" id="ADK67325.1"/>
    </source>
</evidence>
<feature type="transmembrane region" description="Helical" evidence="6">
    <location>
        <begin position="88"/>
        <end position="107"/>
    </location>
</feature>
<keyword evidence="2" id="KW-1003">Cell membrane</keyword>
<gene>
    <name evidence="7" type="ordered locus">Olsu_0193</name>
</gene>
<dbReference type="CDD" id="cd06580">
    <property type="entry name" value="TM_PBP1_transp_TpRbsC_like"/>
    <property type="match status" value="1"/>
</dbReference>
<dbReference type="Pfam" id="PF02653">
    <property type="entry name" value="BPD_transp_2"/>
    <property type="match status" value="1"/>
</dbReference>
<dbReference type="EMBL" id="CP002106">
    <property type="protein sequence ID" value="ADK67325.1"/>
    <property type="molecule type" value="Genomic_DNA"/>
</dbReference>
<comment type="subcellular location">
    <subcellularLocation>
        <location evidence="1">Cell membrane</location>
        <topology evidence="1">Multi-pass membrane protein</topology>
    </subcellularLocation>
</comment>
<dbReference type="GO" id="GO:0022857">
    <property type="term" value="F:transmembrane transporter activity"/>
    <property type="evidence" value="ECO:0007669"/>
    <property type="project" value="InterPro"/>
</dbReference>
<dbReference type="GO" id="GO:0005886">
    <property type="term" value="C:plasma membrane"/>
    <property type="evidence" value="ECO:0007669"/>
    <property type="project" value="UniProtKB-SubCell"/>
</dbReference>
<feature type="transmembrane region" description="Helical" evidence="6">
    <location>
        <begin position="113"/>
        <end position="132"/>
    </location>
</feature>
<keyword evidence="8" id="KW-1185">Reference proteome</keyword>
<dbReference type="eggNOG" id="COG4603">
    <property type="taxonomic scope" value="Bacteria"/>
</dbReference>
<reference evidence="7 8" key="1">
    <citation type="journal article" date="2010" name="Stand. Genomic Sci.">
        <title>Complete genome sequence of Olsenella uli type strain (VPI D76D-27C).</title>
        <authorList>
            <person name="Goker M."/>
            <person name="Held B."/>
            <person name="Lucas S."/>
            <person name="Nolan M."/>
            <person name="Yasawong M."/>
            <person name="Glavina Del Rio T."/>
            <person name="Tice H."/>
            <person name="Cheng J.F."/>
            <person name="Bruce D."/>
            <person name="Detter J.C."/>
            <person name="Tapia R."/>
            <person name="Han C."/>
            <person name="Goodwin L."/>
            <person name="Pitluck S."/>
            <person name="Liolios K."/>
            <person name="Ivanova N."/>
            <person name="Mavromatis K."/>
            <person name="Mikhailova N."/>
            <person name="Pati A."/>
            <person name="Chen A."/>
            <person name="Palaniappan K."/>
            <person name="Land M."/>
            <person name="Hauser L."/>
            <person name="Chang Y.J."/>
            <person name="Jeffries C.D."/>
            <person name="Rohde M."/>
            <person name="Sikorski J."/>
            <person name="Pukall R."/>
            <person name="Woyke T."/>
            <person name="Bristow J."/>
            <person name="Eisen J.A."/>
            <person name="Markowitz V."/>
            <person name="Hugenholtz P."/>
            <person name="Kyrpides N.C."/>
            <person name="Klenk H.P."/>
            <person name="Lapidus A."/>
        </authorList>
    </citation>
    <scope>NUCLEOTIDE SEQUENCE [LARGE SCALE GENOMIC DNA]</scope>
    <source>
        <strain evidence="8">ATCC 49627 / DSM 7084 / CIP 109912 / JCM 12494 / NCIMB 702895 / VPI D76D-27C</strain>
    </source>
</reference>
<name>E1QY61_OLSUV</name>
<dbReference type="PANTHER" id="PTHR47089:SF1">
    <property type="entry name" value="GUANOSINE ABC TRANSPORTER PERMEASE PROTEIN NUPP"/>
    <property type="match status" value="1"/>
</dbReference>
<evidence type="ECO:0000256" key="4">
    <source>
        <dbReference type="ARBA" id="ARBA00022989"/>
    </source>
</evidence>
<organism evidence="7 8">
    <name type="scientific">Olsenella uli (strain ATCC 49627 / DSM 7084 / CCUG 31166 / CIP 109912 / JCM 12494 / LMG 11480 / NCIMB 702895 / VPI D76D-27C)</name>
    <name type="common">Lactobacillus uli</name>
    <dbReference type="NCBI Taxonomy" id="633147"/>
    <lineage>
        <taxon>Bacteria</taxon>
        <taxon>Bacillati</taxon>
        <taxon>Actinomycetota</taxon>
        <taxon>Coriobacteriia</taxon>
        <taxon>Coriobacteriales</taxon>
        <taxon>Atopobiaceae</taxon>
        <taxon>Olsenella</taxon>
    </lineage>
</organism>
<evidence type="ECO:0000256" key="3">
    <source>
        <dbReference type="ARBA" id="ARBA00022692"/>
    </source>
</evidence>
<feature type="transmembrane region" description="Helical" evidence="6">
    <location>
        <begin position="12"/>
        <end position="34"/>
    </location>
</feature>
<evidence type="ECO:0000256" key="6">
    <source>
        <dbReference type="SAM" id="Phobius"/>
    </source>
</evidence>
<dbReference type="Proteomes" id="UP000000333">
    <property type="component" value="Chromosome"/>
</dbReference>
<feature type="transmembrane region" description="Helical" evidence="6">
    <location>
        <begin position="260"/>
        <end position="283"/>
    </location>
</feature>
<feature type="transmembrane region" description="Helical" evidence="6">
    <location>
        <begin position="212"/>
        <end position="230"/>
    </location>
</feature>
<dbReference type="GeneID" id="78511671"/>
<dbReference type="OrthoDB" id="45037at2"/>
<dbReference type="RefSeq" id="WP_013251077.1">
    <property type="nucleotide sequence ID" value="NC_014363.1"/>
</dbReference>
<evidence type="ECO:0000313" key="8">
    <source>
        <dbReference type="Proteomes" id="UP000000333"/>
    </source>
</evidence>
<dbReference type="PANTHER" id="PTHR47089">
    <property type="entry name" value="ABC TRANSPORTER, PERMEASE PROTEIN"/>
    <property type="match status" value="1"/>
</dbReference>
<keyword evidence="5 6" id="KW-0472">Membrane</keyword>
<dbReference type="PATRIC" id="fig|633147.7.peg.1679"/>
<evidence type="ECO:0000256" key="1">
    <source>
        <dbReference type="ARBA" id="ARBA00004651"/>
    </source>
</evidence>
<dbReference type="AlphaFoldDB" id="E1QY61"/>
<sequence>MKTLIRIMRKPITSSLVAILVGFVVASIVLAAAGYDPLASFAALFNGMLGKPKYISNVVIKATPLLLTGIAVAFAFKVGLFNIGAEGQYIIGTICAVMAGTTLNLPAPIQVPLVVLAGMLGGAAGGAFVGWLKARFGIHEVITSIMMNWIALYLCNFVVNTSAFHQPDSTASYPVNPSSYTMVLPNWKLSEAGMDTLKDVPWLYDVLVKTDVNVGILVAIVAAVLVAVLLSRTKSGYEMRAVGLNREAARFAGISVEKNIVLCMLISGALCGLAGALTITGTAPHSLSILAAFENAGFNGLSVAFIAGCSPIGCIPASLLFSGLIYGGQTVQQVMGAPSDIINIMIGTIVFFMALGGVIPMLAARLEKREKEAAHAQ</sequence>
<dbReference type="HOGENOM" id="CLU_040769_0_2_11"/>
<evidence type="ECO:0000256" key="2">
    <source>
        <dbReference type="ARBA" id="ARBA00022475"/>
    </source>
</evidence>
<accession>E1QY61</accession>
<feature type="transmembrane region" description="Helical" evidence="6">
    <location>
        <begin position="303"/>
        <end position="328"/>
    </location>
</feature>
<proteinExistence type="predicted"/>
<feature type="transmembrane region" description="Helical" evidence="6">
    <location>
        <begin position="141"/>
        <end position="159"/>
    </location>
</feature>
<dbReference type="InterPro" id="IPR001851">
    <property type="entry name" value="ABC_transp_permease"/>
</dbReference>
<feature type="transmembrane region" description="Helical" evidence="6">
    <location>
        <begin position="54"/>
        <end position="76"/>
    </location>
</feature>
<feature type="transmembrane region" description="Helical" evidence="6">
    <location>
        <begin position="340"/>
        <end position="363"/>
    </location>
</feature>
<keyword evidence="3 6" id="KW-0812">Transmembrane</keyword>
<dbReference type="KEGG" id="ols:Olsu_0193"/>